<dbReference type="InterPro" id="IPR011009">
    <property type="entry name" value="Kinase-like_dom_sf"/>
</dbReference>
<dbReference type="GO" id="GO:0007165">
    <property type="term" value="P:signal transduction"/>
    <property type="evidence" value="ECO:0007669"/>
    <property type="project" value="InterPro"/>
</dbReference>
<dbReference type="InterPro" id="IPR000719">
    <property type="entry name" value="Prot_kinase_dom"/>
</dbReference>
<dbReference type="Gene3D" id="1.10.510.10">
    <property type="entry name" value="Transferase(Phosphotransferase) domain 1"/>
    <property type="match status" value="1"/>
</dbReference>
<keyword evidence="7" id="KW-0418">Kinase</keyword>
<keyword evidence="4" id="KW-0723">Serine/threonine-protein kinase</keyword>
<keyword evidence="6" id="KW-0547">Nucleotide-binding</keyword>
<dbReference type="AlphaFoldDB" id="A0A0L9TUX2"/>
<evidence type="ECO:0000256" key="5">
    <source>
        <dbReference type="ARBA" id="ARBA00022679"/>
    </source>
</evidence>
<feature type="compositionally biased region" description="Low complexity" evidence="9">
    <location>
        <begin position="105"/>
        <end position="116"/>
    </location>
</feature>
<evidence type="ECO:0000259" key="11">
    <source>
        <dbReference type="PROSITE" id="PS50816"/>
    </source>
</evidence>
<comment type="cofactor">
    <cofactor evidence="1">
        <name>Mn(2+)</name>
        <dbReference type="ChEBI" id="CHEBI:29035"/>
    </cofactor>
</comment>
<accession>A0A0L9TUX2</accession>
<dbReference type="GO" id="GO:0005524">
    <property type="term" value="F:ATP binding"/>
    <property type="evidence" value="ECO:0007669"/>
    <property type="project" value="UniProtKB-KW"/>
</dbReference>
<feature type="region of interest" description="Disordered" evidence="9">
    <location>
        <begin position="98"/>
        <end position="121"/>
    </location>
</feature>
<dbReference type="Proteomes" id="UP000053144">
    <property type="component" value="Chromosome 2"/>
</dbReference>
<dbReference type="PANTHER" id="PTHR43895:SF143">
    <property type="entry name" value="NON-SPECIFIC SERINE_THREONINE PROTEIN KINASE"/>
    <property type="match status" value="1"/>
</dbReference>
<dbReference type="InterPro" id="IPR008271">
    <property type="entry name" value="Ser/Thr_kinase_AS"/>
</dbReference>
<dbReference type="EMBL" id="CM003372">
    <property type="protein sequence ID" value="KOM34360.1"/>
    <property type="molecule type" value="Genomic_DNA"/>
</dbReference>
<evidence type="ECO:0000256" key="4">
    <source>
        <dbReference type="ARBA" id="ARBA00022527"/>
    </source>
</evidence>
<feature type="domain" description="NAF" evidence="11">
    <location>
        <begin position="126"/>
        <end position="151"/>
    </location>
</feature>
<evidence type="ECO:0000313" key="12">
    <source>
        <dbReference type="EMBL" id="KOM34360.1"/>
    </source>
</evidence>
<evidence type="ECO:0000256" key="9">
    <source>
        <dbReference type="SAM" id="MobiDB-lite"/>
    </source>
</evidence>
<organism evidence="12 13">
    <name type="scientific">Phaseolus angularis</name>
    <name type="common">Azuki bean</name>
    <name type="synonym">Vigna angularis</name>
    <dbReference type="NCBI Taxonomy" id="3914"/>
    <lineage>
        <taxon>Eukaryota</taxon>
        <taxon>Viridiplantae</taxon>
        <taxon>Streptophyta</taxon>
        <taxon>Embryophyta</taxon>
        <taxon>Tracheophyta</taxon>
        <taxon>Spermatophyta</taxon>
        <taxon>Magnoliopsida</taxon>
        <taxon>eudicotyledons</taxon>
        <taxon>Gunneridae</taxon>
        <taxon>Pentapetalae</taxon>
        <taxon>rosids</taxon>
        <taxon>fabids</taxon>
        <taxon>Fabales</taxon>
        <taxon>Fabaceae</taxon>
        <taxon>Papilionoideae</taxon>
        <taxon>50 kb inversion clade</taxon>
        <taxon>NPAAA clade</taxon>
        <taxon>indigoferoid/millettioid clade</taxon>
        <taxon>Phaseoleae</taxon>
        <taxon>Vigna</taxon>
    </lineage>
</organism>
<dbReference type="STRING" id="3914.A0A0L9TUX2"/>
<dbReference type="PANTHER" id="PTHR43895">
    <property type="entry name" value="CALCIUM/CALMODULIN-DEPENDENT PROTEIN KINASE KINASE-RELATED"/>
    <property type="match status" value="1"/>
</dbReference>
<proteinExistence type="inferred from homology"/>
<evidence type="ECO:0000313" key="13">
    <source>
        <dbReference type="Proteomes" id="UP000053144"/>
    </source>
</evidence>
<evidence type="ECO:0000259" key="10">
    <source>
        <dbReference type="PROSITE" id="PS50011"/>
    </source>
</evidence>
<comment type="similarity">
    <text evidence="2">Belongs to the protein kinase superfamily. CAMK Ser/Thr protein kinase family. SNF1 subfamily.</text>
</comment>
<evidence type="ECO:0000256" key="7">
    <source>
        <dbReference type="ARBA" id="ARBA00022777"/>
    </source>
</evidence>
<keyword evidence="5" id="KW-0808">Transferase</keyword>
<dbReference type="EC" id="2.7.11.1" evidence="3"/>
<keyword evidence="8" id="KW-0067">ATP-binding</keyword>
<reference evidence="13" key="1">
    <citation type="journal article" date="2015" name="Proc. Natl. Acad. Sci. U.S.A.">
        <title>Genome sequencing of adzuki bean (Vigna angularis) provides insight into high starch and low fat accumulation and domestication.</title>
        <authorList>
            <person name="Yang K."/>
            <person name="Tian Z."/>
            <person name="Chen C."/>
            <person name="Luo L."/>
            <person name="Zhao B."/>
            <person name="Wang Z."/>
            <person name="Yu L."/>
            <person name="Li Y."/>
            <person name="Sun Y."/>
            <person name="Li W."/>
            <person name="Chen Y."/>
            <person name="Li Y."/>
            <person name="Zhang Y."/>
            <person name="Ai D."/>
            <person name="Zhao J."/>
            <person name="Shang C."/>
            <person name="Ma Y."/>
            <person name="Wu B."/>
            <person name="Wang M."/>
            <person name="Gao L."/>
            <person name="Sun D."/>
            <person name="Zhang P."/>
            <person name="Guo F."/>
            <person name="Wang W."/>
            <person name="Li Y."/>
            <person name="Wang J."/>
            <person name="Varshney R.K."/>
            <person name="Wang J."/>
            <person name="Ling H.Q."/>
            <person name="Wan P."/>
        </authorList>
    </citation>
    <scope>NUCLEOTIDE SEQUENCE</scope>
    <source>
        <strain evidence="13">cv. Jingnong 6</strain>
    </source>
</reference>
<dbReference type="Pfam" id="PF03822">
    <property type="entry name" value="NAF"/>
    <property type="match status" value="1"/>
</dbReference>
<dbReference type="OMA" id="VAFCHAP"/>
<evidence type="ECO:0000256" key="6">
    <source>
        <dbReference type="ARBA" id="ARBA00022741"/>
    </source>
</evidence>
<gene>
    <name evidence="12" type="ORF">LR48_Vigan02g051000</name>
</gene>
<dbReference type="Gramene" id="KOM34360">
    <property type="protein sequence ID" value="KOM34360"/>
    <property type="gene ID" value="LR48_Vigan02g051000"/>
</dbReference>
<dbReference type="CDD" id="cd12195">
    <property type="entry name" value="CIPK_C"/>
    <property type="match status" value="1"/>
</dbReference>
<dbReference type="Pfam" id="PF00069">
    <property type="entry name" value="Pkinase"/>
    <property type="match status" value="1"/>
</dbReference>
<dbReference type="GO" id="GO:0004674">
    <property type="term" value="F:protein serine/threonine kinase activity"/>
    <property type="evidence" value="ECO:0007669"/>
    <property type="project" value="UniProtKB-KW"/>
</dbReference>
<dbReference type="PROSITE" id="PS00108">
    <property type="entry name" value="PROTEIN_KINASE_ST"/>
    <property type="match status" value="1"/>
</dbReference>
<evidence type="ECO:0000256" key="3">
    <source>
        <dbReference type="ARBA" id="ARBA00012513"/>
    </source>
</evidence>
<dbReference type="SUPFAM" id="SSF56112">
    <property type="entry name" value="Protein kinase-like (PK-like)"/>
    <property type="match status" value="1"/>
</dbReference>
<dbReference type="PROSITE" id="PS50816">
    <property type="entry name" value="NAF"/>
    <property type="match status" value="1"/>
</dbReference>
<evidence type="ECO:0000256" key="1">
    <source>
        <dbReference type="ARBA" id="ARBA00001936"/>
    </source>
</evidence>
<name>A0A0L9TUX2_PHAAN</name>
<dbReference type="Gene3D" id="3.30.310.80">
    <property type="entry name" value="Kinase associated domain 1, KA1"/>
    <property type="match status" value="1"/>
</dbReference>
<evidence type="ECO:0000256" key="8">
    <source>
        <dbReference type="ARBA" id="ARBA00022840"/>
    </source>
</evidence>
<sequence length="243" mass="27658">MKEEIARKYFQHLINVVDFFHSRGVTHHDLKPENLLLNENEDLKVRLIFNLLVVDPEKGYSLPDIMKDPWFQVGFMRPIVFSMKETVVEDNIDFNRDDVGGSGNVSGSEDGNNNSNHSRELVGAKPARPSYNAFEIISSLSHEFDLSNLFETRKRSPSMFISKHSASSVMAKLEAMAKKLNFRVTGKKQFTVRMQGATKGRKGKLGMIVEVFKVRGGGGVFETQFLKCFFYQMPRIMVSQCHV</sequence>
<dbReference type="InterPro" id="IPR004041">
    <property type="entry name" value="NAF_dom"/>
</dbReference>
<evidence type="ECO:0000256" key="2">
    <source>
        <dbReference type="ARBA" id="ARBA00006234"/>
    </source>
</evidence>
<protein>
    <recommendedName>
        <fullName evidence="3">non-specific serine/threonine protein kinase</fullName>
        <ecNumber evidence="3">2.7.11.1</ecNumber>
    </recommendedName>
</protein>
<dbReference type="InterPro" id="IPR018451">
    <property type="entry name" value="NAF/FISL_domain"/>
</dbReference>
<feature type="domain" description="Protein kinase" evidence="10">
    <location>
        <begin position="1"/>
        <end position="243"/>
    </location>
</feature>
<dbReference type="PROSITE" id="PS50011">
    <property type="entry name" value="PROTEIN_KINASE_DOM"/>
    <property type="match status" value="1"/>
</dbReference>